<keyword evidence="7" id="KW-0325">Glycoprotein</keyword>
<dbReference type="Pfam" id="PF07983">
    <property type="entry name" value="X8"/>
    <property type="match status" value="1"/>
</dbReference>
<feature type="domain" description="X8" evidence="10">
    <location>
        <begin position="242"/>
        <end position="326"/>
    </location>
</feature>
<dbReference type="FunFam" id="1.20.58.1040:FF:000001">
    <property type="entry name" value="Glucan endo-1,3-beta-glucosidase 4"/>
    <property type="match status" value="1"/>
</dbReference>
<feature type="compositionally biased region" description="Pro residues" evidence="9">
    <location>
        <begin position="152"/>
        <end position="165"/>
    </location>
</feature>
<proteinExistence type="predicted"/>
<feature type="compositionally biased region" description="Low complexity" evidence="9">
    <location>
        <begin position="166"/>
        <end position="175"/>
    </location>
</feature>
<evidence type="ECO:0000256" key="1">
    <source>
        <dbReference type="ARBA" id="ARBA00004609"/>
    </source>
</evidence>
<dbReference type="SMART" id="SM00768">
    <property type="entry name" value="X8"/>
    <property type="match status" value="1"/>
</dbReference>
<feature type="compositionally biased region" description="Low complexity" evidence="9">
    <location>
        <begin position="43"/>
        <end position="56"/>
    </location>
</feature>
<dbReference type="GO" id="GO:0005886">
    <property type="term" value="C:plasma membrane"/>
    <property type="evidence" value="ECO:0007669"/>
    <property type="project" value="UniProtKB-SubCell"/>
</dbReference>
<dbReference type="Proteomes" id="UP001187471">
    <property type="component" value="Unassembled WGS sequence"/>
</dbReference>
<feature type="compositionally biased region" description="Pro residues" evidence="9">
    <location>
        <begin position="90"/>
        <end position="106"/>
    </location>
</feature>
<dbReference type="InterPro" id="IPR044788">
    <property type="entry name" value="X8_dom_prot"/>
</dbReference>
<evidence type="ECO:0000313" key="12">
    <source>
        <dbReference type="Proteomes" id="UP001187471"/>
    </source>
</evidence>
<comment type="caution">
    <text evidence="11">The sequence shown here is derived from an EMBL/GenBank/DDBJ whole genome shotgun (WGS) entry which is preliminary data.</text>
</comment>
<evidence type="ECO:0000256" key="2">
    <source>
        <dbReference type="ARBA" id="ARBA00022475"/>
    </source>
</evidence>
<reference evidence="11" key="1">
    <citation type="submission" date="2022-12" db="EMBL/GenBank/DDBJ databases">
        <title>Draft genome assemblies for two species of Escallonia (Escalloniales).</title>
        <authorList>
            <person name="Chanderbali A."/>
            <person name="Dervinis C."/>
            <person name="Anghel I."/>
            <person name="Soltis D."/>
            <person name="Soltis P."/>
            <person name="Zapata F."/>
        </authorList>
    </citation>
    <scope>NUCLEOTIDE SEQUENCE</scope>
    <source>
        <strain evidence="11">UCBG92.1500</strain>
        <tissue evidence="11">Leaf</tissue>
    </source>
</reference>
<keyword evidence="12" id="KW-1185">Reference proteome</keyword>
<dbReference type="Gene3D" id="1.20.58.1040">
    <property type="match status" value="1"/>
</dbReference>
<accession>A0AA88U5L7</accession>
<name>A0AA88U5L7_9ASTE</name>
<evidence type="ECO:0000256" key="7">
    <source>
        <dbReference type="ARBA" id="ARBA00023180"/>
    </source>
</evidence>
<dbReference type="PANTHER" id="PTHR31044:SF28">
    <property type="entry name" value="CARBOHYDRATE-BINDING X8 DOMAIN SUPERFAMILY PROTEIN"/>
    <property type="match status" value="1"/>
</dbReference>
<dbReference type="AlphaFoldDB" id="A0AA88U5L7"/>
<evidence type="ECO:0000256" key="9">
    <source>
        <dbReference type="SAM" id="MobiDB-lite"/>
    </source>
</evidence>
<dbReference type="EMBL" id="JAVXUO010002540">
    <property type="protein sequence ID" value="KAK2972059.1"/>
    <property type="molecule type" value="Genomic_DNA"/>
</dbReference>
<protein>
    <recommendedName>
        <fullName evidence="10">X8 domain-containing protein</fullName>
    </recommendedName>
</protein>
<feature type="compositionally biased region" description="Low complexity" evidence="9">
    <location>
        <begin position="123"/>
        <end position="151"/>
    </location>
</feature>
<evidence type="ECO:0000256" key="3">
    <source>
        <dbReference type="ARBA" id="ARBA00022622"/>
    </source>
</evidence>
<feature type="compositionally biased region" description="Low complexity" evidence="9">
    <location>
        <begin position="107"/>
        <end position="116"/>
    </location>
</feature>
<dbReference type="InterPro" id="IPR012946">
    <property type="entry name" value="X8"/>
</dbReference>
<feature type="compositionally biased region" description="Low complexity" evidence="9">
    <location>
        <begin position="198"/>
        <end position="213"/>
    </location>
</feature>
<keyword evidence="5" id="KW-0472">Membrane</keyword>
<evidence type="ECO:0000256" key="8">
    <source>
        <dbReference type="ARBA" id="ARBA00023288"/>
    </source>
</evidence>
<feature type="non-terminal residue" evidence="11">
    <location>
        <position position="1"/>
    </location>
</feature>
<organism evidence="11 12">
    <name type="scientific">Escallonia rubra</name>
    <dbReference type="NCBI Taxonomy" id="112253"/>
    <lineage>
        <taxon>Eukaryota</taxon>
        <taxon>Viridiplantae</taxon>
        <taxon>Streptophyta</taxon>
        <taxon>Embryophyta</taxon>
        <taxon>Tracheophyta</taxon>
        <taxon>Spermatophyta</taxon>
        <taxon>Magnoliopsida</taxon>
        <taxon>eudicotyledons</taxon>
        <taxon>Gunneridae</taxon>
        <taxon>Pentapetalae</taxon>
        <taxon>asterids</taxon>
        <taxon>campanulids</taxon>
        <taxon>Escalloniales</taxon>
        <taxon>Escalloniaceae</taxon>
        <taxon>Escallonia</taxon>
    </lineage>
</organism>
<evidence type="ECO:0000256" key="6">
    <source>
        <dbReference type="ARBA" id="ARBA00023157"/>
    </source>
</evidence>
<keyword evidence="3" id="KW-0336">GPI-anchor</keyword>
<dbReference type="PANTHER" id="PTHR31044">
    <property type="entry name" value="BETA-1,3 GLUCANASE"/>
    <property type="match status" value="1"/>
</dbReference>
<keyword evidence="8" id="KW-0449">Lipoprotein</keyword>
<evidence type="ECO:0000313" key="11">
    <source>
        <dbReference type="EMBL" id="KAK2972059.1"/>
    </source>
</evidence>
<feature type="region of interest" description="Disordered" evidence="9">
    <location>
        <begin position="31"/>
        <end position="213"/>
    </location>
</feature>
<keyword evidence="4" id="KW-0732">Signal</keyword>
<keyword evidence="6" id="KW-1015">Disulfide bond</keyword>
<keyword evidence="2" id="KW-1003">Cell membrane</keyword>
<feature type="compositionally biased region" description="Pro residues" evidence="9">
    <location>
        <begin position="57"/>
        <end position="80"/>
    </location>
</feature>
<evidence type="ECO:0000259" key="10">
    <source>
        <dbReference type="SMART" id="SM00768"/>
    </source>
</evidence>
<dbReference type="GO" id="GO:0098552">
    <property type="term" value="C:side of membrane"/>
    <property type="evidence" value="ECO:0007669"/>
    <property type="project" value="UniProtKB-KW"/>
</dbReference>
<comment type="subcellular location">
    <subcellularLocation>
        <location evidence="1">Cell membrane</location>
        <topology evidence="1">Lipid-anchor</topology>
        <topology evidence="1">GPI-anchor</topology>
    </subcellularLocation>
</comment>
<gene>
    <name evidence="11" type="ORF">RJ640_005079</name>
</gene>
<feature type="compositionally biased region" description="Pro residues" evidence="9">
    <location>
        <begin position="177"/>
        <end position="197"/>
    </location>
</feature>
<dbReference type="GO" id="GO:0009506">
    <property type="term" value="C:plasmodesma"/>
    <property type="evidence" value="ECO:0007669"/>
    <property type="project" value="UniProtKB-ARBA"/>
</dbReference>
<evidence type="ECO:0000256" key="5">
    <source>
        <dbReference type="ARBA" id="ARBA00023136"/>
    </source>
</evidence>
<sequence length="329" mass="34113">ARKSGSLFKRLNHNPVTKLKALKRLDIIDKPFDSTNTEPYGVSSPFSLPPFDSLAPLPLPESTPPFCVYPPFPPQPPPSTTVPSPTGEAPVPPSPPSSSPVLPTPSPTGTTPSPIGTTPPSPIIGVTPPSPTGGTTPSSPTSVPSPTQPGIVPGPPSYVPSPPESPTYVPSPTEPILSPPSYEPSPPSYEPSPPSYVPSPSGGFVPSPTGGFTPSPPVFEPPVVYPPPTVPPPPHTGPGTALWCVAKPTVPDPIIQEAMNYACASGADCDSLQPSGSCFQPNTLFAHASYAFNSYWQRTKVGGGTCEFGGTAMLVTVDPSYDGCHFLYY</sequence>
<evidence type="ECO:0000256" key="4">
    <source>
        <dbReference type="ARBA" id="ARBA00022729"/>
    </source>
</evidence>